<dbReference type="EMBL" id="JBBNAG010000004">
    <property type="protein sequence ID" value="KAK9141065.1"/>
    <property type="molecule type" value="Genomic_DNA"/>
</dbReference>
<dbReference type="Proteomes" id="UP001419268">
    <property type="component" value="Unassembled WGS sequence"/>
</dbReference>
<keyword evidence="1" id="KW-1133">Transmembrane helix</keyword>
<keyword evidence="1" id="KW-0472">Membrane</keyword>
<keyword evidence="1" id="KW-0812">Transmembrane</keyword>
<feature type="transmembrane region" description="Helical" evidence="1">
    <location>
        <begin position="178"/>
        <end position="200"/>
    </location>
</feature>
<gene>
    <name evidence="2" type="ORF">Scep_010746</name>
</gene>
<feature type="transmembrane region" description="Helical" evidence="1">
    <location>
        <begin position="133"/>
        <end position="158"/>
    </location>
</feature>
<name>A0AAP0JWP2_9MAGN</name>
<organism evidence="2 3">
    <name type="scientific">Stephania cephalantha</name>
    <dbReference type="NCBI Taxonomy" id="152367"/>
    <lineage>
        <taxon>Eukaryota</taxon>
        <taxon>Viridiplantae</taxon>
        <taxon>Streptophyta</taxon>
        <taxon>Embryophyta</taxon>
        <taxon>Tracheophyta</taxon>
        <taxon>Spermatophyta</taxon>
        <taxon>Magnoliopsida</taxon>
        <taxon>Ranunculales</taxon>
        <taxon>Menispermaceae</taxon>
        <taxon>Menispermoideae</taxon>
        <taxon>Cissampelideae</taxon>
        <taxon>Stephania</taxon>
    </lineage>
</organism>
<dbReference type="PANTHER" id="PTHR35307:SF6">
    <property type="entry name" value="TRANSMEMBRANE PROTEIN"/>
    <property type="match status" value="1"/>
</dbReference>
<feature type="transmembrane region" description="Helical" evidence="1">
    <location>
        <begin position="37"/>
        <end position="60"/>
    </location>
</feature>
<keyword evidence="3" id="KW-1185">Reference proteome</keyword>
<sequence length="620" mass="69779">MPSHVDQLSKLSSTAMLCVSISFLAPSFGINREAESITNLITLSLMVITIVVNVCIQVYTGVIFSFVIEHIIILCCMMSLLPLLWWSISVNNSGKTIITDTNRDLFKTGTEAKSFVHQAKLWYMCSCITNPQYLICGLVSPIMAANCAACLAVLSYAAFRSIVFHKSEFCKGVSDYGWSIWIIVITQIITVMVGSLGSFFRSIARLGMVLHSGRGEPSGSLQINPSYHLESEKVAFNFFTKKKGLGKVVSIIMLSRLLLRLLVVIINMCVMIIFGLLPGLSVIVCVLVLHLLHSVCPTIHLIITSDSGASKITSPWKQELQHHVSSVIEGFPERIMRVCAEDMKKWMDASNRNPLNHLVKFLSEPPSSTAVLDEVQQIGSKTFSKGYRLSCLTFVILERIISFSIPSARAESITQALDEAFEMIYYIDEKINVSKFDDQRKHHLAKTLWAYKGVYLSKNGSSTHSKSSSMSDAISSIKNEHQQLRAGLVAREMEVIISFILMHQAECTSMEEVYHHLEQLFIDMLHFVLSQLPIAIKDVNESPIEAHEERARFVLKLLYKLKSLEDKIQWSFPEGYRVTRLMDTEGEGINDEAKYRESKCNTSLMMIMIVEPQQFRSPRC</sequence>
<comment type="caution">
    <text evidence="2">The sequence shown here is derived from an EMBL/GenBank/DDBJ whole genome shotgun (WGS) entry which is preliminary data.</text>
</comment>
<feature type="transmembrane region" description="Helical" evidence="1">
    <location>
        <begin position="66"/>
        <end position="86"/>
    </location>
</feature>
<protein>
    <submittedName>
        <fullName evidence="2">Uncharacterized protein</fullName>
    </submittedName>
</protein>
<dbReference type="AlphaFoldDB" id="A0AAP0JWP2"/>
<dbReference type="PANTHER" id="PTHR35307">
    <property type="entry name" value="PROTEIN, PUTATIVE-RELATED"/>
    <property type="match status" value="1"/>
</dbReference>
<reference evidence="2 3" key="1">
    <citation type="submission" date="2024-01" db="EMBL/GenBank/DDBJ databases">
        <title>Genome assemblies of Stephania.</title>
        <authorList>
            <person name="Yang L."/>
        </authorList>
    </citation>
    <scope>NUCLEOTIDE SEQUENCE [LARGE SCALE GENOMIC DNA]</scope>
    <source>
        <strain evidence="2">JXDWG</strain>
        <tissue evidence="2">Leaf</tissue>
    </source>
</reference>
<evidence type="ECO:0000313" key="3">
    <source>
        <dbReference type="Proteomes" id="UP001419268"/>
    </source>
</evidence>
<accession>A0AAP0JWP2</accession>
<proteinExistence type="predicted"/>
<feature type="transmembrane region" description="Helical" evidence="1">
    <location>
        <begin position="261"/>
        <end position="292"/>
    </location>
</feature>
<evidence type="ECO:0000313" key="2">
    <source>
        <dbReference type="EMBL" id="KAK9141065.1"/>
    </source>
</evidence>
<evidence type="ECO:0000256" key="1">
    <source>
        <dbReference type="SAM" id="Phobius"/>
    </source>
</evidence>